<dbReference type="InterPro" id="IPR013942">
    <property type="entry name" value="Mediator_Med19_fun"/>
</dbReference>
<evidence type="ECO:0000256" key="3">
    <source>
        <dbReference type="ARBA" id="ARBA00019615"/>
    </source>
</evidence>
<dbReference type="GO" id="GO:0003712">
    <property type="term" value="F:transcription coregulator activity"/>
    <property type="evidence" value="ECO:0007669"/>
    <property type="project" value="InterPro"/>
</dbReference>
<dbReference type="GO" id="GO:0006357">
    <property type="term" value="P:regulation of transcription by RNA polymerase II"/>
    <property type="evidence" value="ECO:0007669"/>
    <property type="project" value="InterPro"/>
</dbReference>
<evidence type="ECO:0000256" key="2">
    <source>
        <dbReference type="ARBA" id="ARBA00009259"/>
    </source>
</evidence>
<comment type="subcellular location">
    <subcellularLocation>
        <location evidence="1 9">Nucleus</location>
    </subcellularLocation>
</comment>
<evidence type="ECO:0000256" key="6">
    <source>
        <dbReference type="ARBA" id="ARBA00023163"/>
    </source>
</evidence>
<keyword evidence="6 9" id="KW-0804">Transcription</keyword>
<keyword evidence="5 9" id="KW-0010">Activator</keyword>
<evidence type="ECO:0000313" key="11">
    <source>
        <dbReference type="EMBL" id="KAF8001768.1"/>
    </source>
</evidence>
<keyword evidence="12" id="KW-1185">Reference proteome</keyword>
<dbReference type="PANTHER" id="PTHR28270">
    <property type="entry name" value="MEDIATOR OF RNA POLYMERASE II TRANSCRIPTION SUBUNIT 19"/>
    <property type="match status" value="1"/>
</dbReference>
<evidence type="ECO:0000256" key="9">
    <source>
        <dbReference type="RuleBase" id="RU364151"/>
    </source>
</evidence>
<sequence length="168" mass="18705">MENVDNITLPLDGYYLIDKDAQYNPPNPSPLENLLLMYDLELIAASLERTKPDGTKGVKLRKSYKNHIQDLKGKHQIPPAMPLNGQLLDPDLAKQPDVIAEFNPELLSAALKFDKTPINGIPGFSPADLALSDQTSFVRGDENGESDEAKRKRKKKQISGGDFKRLHL</sequence>
<name>A0A8H7LBE8_9ASCO</name>
<keyword evidence="7 9" id="KW-0539">Nucleus</keyword>
<accession>A0A8H7LBE8</accession>
<evidence type="ECO:0000256" key="1">
    <source>
        <dbReference type="ARBA" id="ARBA00004123"/>
    </source>
</evidence>
<dbReference type="AlphaFoldDB" id="A0A8H7LBE8"/>
<keyword evidence="4 9" id="KW-0805">Transcription regulation</keyword>
<feature type="region of interest" description="Disordered" evidence="10">
    <location>
        <begin position="135"/>
        <end position="168"/>
    </location>
</feature>
<dbReference type="Pfam" id="PF08633">
    <property type="entry name" value="Rox3"/>
    <property type="match status" value="1"/>
</dbReference>
<dbReference type="GO" id="GO:0070847">
    <property type="term" value="C:core mediator complex"/>
    <property type="evidence" value="ECO:0007669"/>
    <property type="project" value="TreeGrafter"/>
</dbReference>
<proteinExistence type="inferred from homology"/>
<comment type="similarity">
    <text evidence="2 9">Belongs to the Mediator complex subunit 19 family.</text>
</comment>
<organism evidence="11 12">
    <name type="scientific">Metschnikowia pulcherrima</name>
    <dbReference type="NCBI Taxonomy" id="27326"/>
    <lineage>
        <taxon>Eukaryota</taxon>
        <taxon>Fungi</taxon>
        <taxon>Dikarya</taxon>
        <taxon>Ascomycota</taxon>
        <taxon>Saccharomycotina</taxon>
        <taxon>Pichiomycetes</taxon>
        <taxon>Metschnikowiaceae</taxon>
        <taxon>Metschnikowia</taxon>
    </lineage>
</organism>
<feature type="compositionally biased region" description="Basic and acidic residues" evidence="10">
    <location>
        <begin position="139"/>
        <end position="150"/>
    </location>
</feature>
<protein>
    <recommendedName>
        <fullName evidence="3 9">Mediator of RNA polymerase II transcription subunit 19</fullName>
    </recommendedName>
    <alternativeName>
        <fullName evidence="8 9">Mediator complex subunit 19</fullName>
    </alternativeName>
</protein>
<comment type="subunit">
    <text evidence="9">Component of the Mediator complex.</text>
</comment>
<dbReference type="GO" id="GO:0016592">
    <property type="term" value="C:mediator complex"/>
    <property type="evidence" value="ECO:0007669"/>
    <property type="project" value="InterPro"/>
</dbReference>
<reference evidence="11" key="1">
    <citation type="submission" date="2020-10" db="EMBL/GenBank/DDBJ databases">
        <title>The Whole-Genome Sequence of Metschnikowia persimmonesis, a Novel Endophytic Yeast Species Isolated from Medicinal Plant Diospyros kaki Thumb.</title>
        <authorList>
            <person name="Rahmat E."/>
            <person name="Kang Y."/>
        </authorList>
    </citation>
    <scope>NUCLEOTIDE SEQUENCE</scope>
    <source>
        <strain evidence="11">KIOM G15050</strain>
    </source>
</reference>
<evidence type="ECO:0000256" key="4">
    <source>
        <dbReference type="ARBA" id="ARBA00023015"/>
    </source>
</evidence>
<dbReference type="EMBL" id="JACBPP010000005">
    <property type="protein sequence ID" value="KAF8001768.1"/>
    <property type="molecule type" value="Genomic_DNA"/>
</dbReference>
<comment type="function">
    <text evidence="9">Component of the Mediator complex, a coactivator involved in the regulated transcription of nearly all RNA polymerase II-dependent genes. Mediator functions as a bridge to convey information from gene-specific regulatory proteins to the basal RNA polymerase II transcription machinery. Mediator is recruited to promoters by direct interactions with regulatory proteins and serves as a scaffold for the assembly of a functional preinitiation complex with RNA polymerase II and the general transcription factors.</text>
</comment>
<evidence type="ECO:0000256" key="7">
    <source>
        <dbReference type="ARBA" id="ARBA00023242"/>
    </source>
</evidence>
<dbReference type="Proteomes" id="UP000649328">
    <property type="component" value="Unassembled WGS sequence"/>
</dbReference>
<dbReference type="OrthoDB" id="2160599at2759"/>
<evidence type="ECO:0000256" key="10">
    <source>
        <dbReference type="SAM" id="MobiDB-lite"/>
    </source>
</evidence>
<gene>
    <name evidence="9" type="primary">MED19</name>
    <name evidence="11" type="ORF">HF325_004269</name>
</gene>
<evidence type="ECO:0000256" key="8">
    <source>
        <dbReference type="ARBA" id="ARBA00032018"/>
    </source>
</evidence>
<evidence type="ECO:0000313" key="12">
    <source>
        <dbReference type="Proteomes" id="UP000649328"/>
    </source>
</evidence>
<dbReference type="PANTHER" id="PTHR28270:SF1">
    <property type="entry name" value="MEDIATOR OF RNA POLYMERASE II TRANSCRIPTION SUBUNIT 19"/>
    <property type="match status" value="1"/>
</dbReference>
<comment type="caution">
    <text evidence="11">The sequence shown here is derived from an EMBL/GenBank/DDBJ whole genome shotgun (WGS) entry which is preliminary data.</text>
</comment>
<evidence type="ECO:0000256" key="5">
    <source>
        <dbReference type="ARBA" id="ARBA00023159"/>
    </source>
</evidence>